<keyword evidence="2" id="KW-0472">Membrane</keyword>
<feature type="region of interest" description="Disordered" evidence="1">
    <location>
        <begin position="207"/>
        <end position="226"/>
    </location>
</feature>
<feature type="region of interest" description="Disordered" evidence="1">
    <location>
        <begin position="1"/>
        <end position="23"/>
    </location>
</feature>
<protein>
    <submittedName>
        <fullName evidence="3">Uncharacterized protein</fullName>
    </submittedName>
</protein>
<keyword evidence="2" id="KW-0812">Transmembrane</keyword>
<sequence>MDDAGVVDTGVIDDKPTTEADQVEAPQVEQVTVSEPQTAPRRGWSMPKVTRQQTDEVARAARRVGSGIAKLLRRIGTMCAAVAGFGWQLIRQVPPALQLLGALGLCTLLSIAGSVALDDALGKTCAVVFVPGFALALGVVAHHWYLSLSTEDRTLKSGSSSAPLELRRSVEYVDSKLAFALNALGTDRQQQAVIALIQAKTATELSFGPGQEPVRPSLRPRIRAGGLTKAQPRESVSVAGLA</sequence>
<name>A0ABT3CEY6_9MYCO</name>
<evidence type="ECO:0000313" key="4">
    <source>
        <dbReference type="Proteomes" id="UP001526201"/>
    </source>
</evidence>
<keyword evidence="4" id="KW-1185">Reference proteome</keyword>
<feature type="transmembrane region" description="Helical" evidence="2">
    <location>
        <begin position="124"/>
        <end position="146"/>
    </location>
</feature>
<dbReference type="Proteomes" id="UP001526201">
    <property type="component" value="Unassembled WGS sequence"/>
</dbReference>
<feature type="transmembrane region" description="Helical" evidence="2">
    <location>
        <begin position="96"/>
        <end position="117"/>
    </location>
</feature>
<gene>
    <name evidence="3" type="ORF">H7J73_18165</name>
</gene>
<proteinExistence type="predicted"/>
<comment type="caution">
    <text evidence="3">The sequence shown here is derived from an EMBL/GenBank/DDBJ whole genome shotgun (WGS) entry which is preliminary data.</text>
</comment>
<accession>A0ABT3CEY6</accession>
<organism evidence="3 4">
    <name type="scientific">Mycolicibacterium komossense</name>
    <dbReference type="NCBI Taxonomy" id="1779"/>
    <lineage>
        <taxon>Bacteria</taxon>
        <taxon>Bacillati</taxon>
        <taxon>Actinomycetota</taxon>
        <taxon>Actinomycetes</taxon>
        <taxon>Mycobacteriales</taxon>
        <taxon>Mycobacteriaceae</taxon>
        <taxon>Mycolicibacterium</taxon>
    </lineage>
</organism>
<dbReference type="RefSeq" id="WP_264068991.1">
    <property type="nucleotide sequence ID" value="NZ_JACKTY010000031.1"/>
</dbReference>
<reference evidence="3 4" key="1">
    <citation type="journal article" date="2022" name="BMC Genomics">
        <title>Comparative genome analysis of mycobacteria focusing on tRNA and non-coding RNA.</title>
        <authorList>
            <person name="Behra P.R.K."/>
            <person name="Pettersson B.M.F."/>
            <person name="Ramesh M."/>
            <person name="Das S."/>
            <person name="Dasgupta S."/>
            <person name="Kirsebom L.A."/>
        </authorList>
    </citation>
    <scope>NUCLEOTIDE SEQUENCE [LARGE SCALE GENOMIC DNA]</scope>
    <source>
        <strain evidence="3 4">DSM 44078</strain>
    </source>
</reference>
<dbReference type="EMBL" id="JACKTY010000031">
    <property type="protein sequence ID" value="MCV7227943.1"/>
    <property type="molecule type" value="Genomic_DNA"/>
</dbReference>
<evidence type="ECO:0000256" key="2">
    <source>
        <dbReference type="SAM" id="Phobius"/>
    </source>
</evidence>
<evidence type="ECO:0000313" key="3">
    <source>
        <dbReference type="EMBL" id="MCV7227943.1"/>
    </source>
</evidence>
<keyword evidence="2" id="KW-1133">Transmembrane helix</keyword>
<feature type="transmembrane region" description="Helical" evidence="2">
    <location>
        <begin position="71"/>
        <end position="90"/>
    </location>
</feature>
<evidence type="ECO:0000256" key="1">
    <source>
        <dbReference type="SAM" id="MobiDB-lite"/>
    </source>
</evidence>